<evidence type="ECO:0000313" key="2">
    <source>
        <dbReference type="Proteomes" id="UP000036403"/>
    </source>
</evidence>
<organism evidence="1 2">
    <name type="scientific">Lasius niger</name>
    <name type="common">Black garden ant</name>
    <dbReference type="NCBI Taxonomy" id="67767"/>
    <lineage>
        <taxon>Eukaryota</taxon>
        <taxon>Metazoa</taxon>
        <taxon>Ecdysozoa</taxon>
        <taxon>Arthropoda</taxon>
        <taxon>Hexapoda</taxon>
        <taxon>Insecta</taxon>
        <taxon>Pterygota</taxon>
        <taxon>Neoptera</taxon>
        <taxon>Endopterygota</taxon>
        <taxon>Hymenoptera</taxon>
        <taxon>Apocrita</taxon>
        <taxon>Aculeata</taxon>
        <taxon>Formicoidea</taxon>
        <taxon>Formicidae</taxon>
        <taxon>Formicinae</taxon>
        <taxon>Lasius</taxon>
        <taxon>Lasius</taxon>
    </lineage>
</organism>
<evidence type="ECO:0000313" key="1">
    <source>
        <dbReference type="EMBL" id="KMQ83358.1"/>
    </source>
</evidence>
<dbReference type="STRING" id="67767.A0A0J7JYT5"/>
<dbReference type="OrthoDB" id="8188638at2759"/>
<protein>
    <submittedName>
        <fullName evidence="1">Retrovirus-related pol polyprotein</fullName>
    </submittedName>
</protein>
<proteinExistence type="predicted"/>
<reference evidence="1 2" key="1">
    <citation type="submission" date="2015-04" db="EMBL/GenBank/DDBJ databases">
        <title>Lasius niger genome sequencing.</title>
        <authorList>
            <person name="Konorov E.A."/>
            <person name="Nikitin M.A."/>
            <person name="Kirill M.V."/>
            <person name="Chang P."/>
        </authorList>
    </citation>
    <scope>NUCLEOTIDE SEQUENCE [LARGE SCALE GENOMIC DNA]</scope>
    <source>
        <tissue evidence="1">Whole</tissue>
    </source>
</reference>
<gene>
    <name evidence="1" type="ORF">RF55_20259</name>
</gene>
<keyword evidence="2" id="KW-1185">Reference proteome</keyword>
<dbReference type="PaxDb" id="67767-A0A0J7JYT5"/>
<accession>A0A0J7JYT5</accession>
<dbReference type="AlphaFoldDB" id="A0A0J7JYT5"/>
<dbReference type="Proteomes" id="UP000036403">
    <property type="component" value="Unassembled WGS sequence"/>
</dbReference>
<dbReference type="EMBL" id="LBMM01020139">
    <property type="protein sequence ID" value="KMQ83358.1"/>
    <property type="molecule type" value="Genomic_DNA"/>
</dbReference>
<dbReference type="CDD" id="cd09272">
    <property type="entry name" value="RNase_HI_RT_Ty1"/>
    <property type="match status" value="1"/>
</dbReference>
<name>A0A0J7JYT5_LASNI</name>
<sequence length="116" mass="13059">MEAEYVALSAGVKEAMWIQMFIAELDMSNLFPQSCELRCDNRAAIDFSKNHGEKGHTKHIDIAHHLVREKLDEGTVTLSYIASNDNPADIMTKSLRRIVHREVVQKLGLNVPKVGD</sequence>
<comment type="caution">
    <text evidence="1">The sequence shown here is derived from an EMBL/GenBank/DDBJ whole genome shotgun (WGS) entry which is preliminary data.</text>
</comment>